<reference evidence="2" key="1">
    <citation type="journal article" date="2021" name="Nat. Commun.">
        <title>Genetic determinants of endophytism in the Arabidopsis root mycobiome.</title>
        <authorList>
            <person name="Mesny F."/>
            <person name="Miyauchi S."/>
            <person name="Thiergart T."/>
            <person name="Pickel B."/>
            <person name="Atanasova L."/>
            <person name="Karlsson M."/>
            <person name="Huettel B."/>
            <person name="Barry K.W."/>
            <person name="Haridas S."/>
            <person name="Chen C."/>
            <person name="Bauer D."/>
            <person name="Andreopoulos W."/>
            <person name="Pangilinan J."/>
            <person name="LaButti K."/>
            <person name="Riley R."/>
            <person name="Lipzen A."/>
            <person name="Clum A."/>
            <person name="Drula E."/>
            <person name="Henrissat B."/>
            <person name="Kohler A."/>
            <person name="Grigoriev I.V."/>
            <person name="Martin F.M."/>
            <person name="Hacquard S."/>
        </authorList>
    </citation>
    <scope>NUCLEOTIDE SEQUENCE</scope>
    <source>
        <strain evidence="2">MPI-CAGE-CH-0243</strain>
    </source>
</reference>
<name>A0A9P9D6Z6_9PLEO</name>
<dbReference type="Pfam" id="PF24864">
    <property type="entry name" value="DUF7730"/>
    <property type="match status" value="1"/>
</dbReference>
<comment type="caution">
    <text evidence="2">The sequence shown here is derived from an EMBL/GenBank/DDBJ whole genome shotgun (WGS) entry which is preliminary data.</text>
</comment>
<protein>
    <recommendedName>
        <fullName evidence="1">DUF7730 domain-containing protein</fullName>
    </recommendedName>
</protein>
<dbReference type="PANTHER" id="PTHR42085">
    <property type="entry name" value="F-BOX DOMAIN-CONTAINING PROTEIN"/>
    <property type="match status" value="1"/>
</dbReference>
<dbReference type="AlphaFoldDB" id="A0A9P9D6Z6"/>
<sequence length="267" mass="31066">METPLGVHPIDWIASAKEDDRISFLDLPREIRDEVYGYAFKVSGAIFILQTEVSQIRPVVIAKIVRDKGEGPVEPKSVSAAINIRFLRVCRQVHAEGSKMLYSQNTYRLYSMFLDLAPSYHLLVRQISFTTDATVQKLFDSDLETVGYWWRRHFWPDVMYKSNRTLETFGKLDSLRFILKSNRHGQTWRPPFFGSRRNTKDQRVTSAAFWLKSKCPVENERLRKCLHLEIAPTGGIPKDMFKGSKFEMEDDWDCAELSEAFELMKKL</sequence>
<organism evidence="2 3">
    <name type="scientific">Dendryphion nanum</name>
    <dbReference type="NCBI Taxonomy" id="256645"/>
    <lineage>
        <taxon>Eukaryota</taxon>
        <taxon>Fungi</taxon>
        <taxon>Dikarya</taxon>
        <taxon>Ascomycota</taxon>
        <taxon>Pezizomycotina</taxon>
        <taxon>Dothideomycetes</taxon>
        <taxon>Pleosporomycetidae</taxon>
        <taxon>Pleosporales</taxon>
        <taxon>Torulaceae</taxon>
        <taxon>Dendryphion</taxon>
    </lineage>
</organism>
<dbReference type="EMBL" id="JAGMWT010000018">
    <property type="protein sequence ID" value="KAH7113811.1"/>
    <property type="molecule type" value="Genomic_DNA"/>
</dbReference>
<evidence type="ECO:0000313" key="2">
    <source>
        <dbReference type="EMBL" id="KAH7113811.1"/>
    </source>
</evidence>
<feature type="domain" description="DUF7730" evidence="1">
    <location>
        <begin position="21"/>
        <end position="111"/>
    </location>
</feature>
<dbReference type="Proteomes" id="UP000700596">
    <property type="component" value="Unassembled WGS sequence"/>
</dbReference>
<proteinExistence type="predicted"/>
<accession>A0A9P9D6Z6</accession>
<dbReference type="PANTHER" id="PTHR42085:SF2">
    <property type="entry name" value="F-BOX DOMAIN-CONTAINING PROTEIN"/>
    <property type="match status" value="1"/>
</dbReference>
<dbReference type="InterPro" id="IPR056632">
    <property type="entry name" value="DUF7730"/>
</dbReference>
<dbReference type="OrthoDB" id="5272396at2759"/>
<gene>
    <name evidence="2" type="ORF">B0J11DRAFT_140485</name>
</gene>
<dbReference type="InterPro" id="IPR038883">
    <property type="entry name" value="AN11006-like"/>
</dbReference>
<evidence type="ECO:0000313" key="3">
    <source>
        <dbReference type="Proteomes" id="UP000700596"/>
    </source>
</evidence>
<keyword evidence="3" id="KW-1185">Reference proteome</keyword>
<evidence type="ECO:0000259" key="1">
    <source>
        <dbReference type="Pfam" id="PF24864"/>
    </source>
</evidence>